<evidence type="ECO:0000313" key="1">
    <source>
        <dbReference type="EMBL" id="EYC07630.1"/>
    </source>
</evidence>
<comment type="caution">
    <text evidence="1">The sequence shown here is derived from an EMBL/GenBank/DDBJ whole genome shotgun (WGS) entry which is preliminary data.</text>
</comment>
<organism evidence="1 2">
    <name type="scientific">Ancylostoma ceylanicum</name>
    <dbReference type="NCBI Taxonomy" id="53326"/>
    <lineage>
        <taxon>Eukaryota</taxon>
        <taxon>Metazoa</taxon>
        <taxon>Ecdysozoa</taxon>
        <taxon>Nematoda</taxon>
        <taxon>Chromadorea</taxon>
        <taxon>Rhabditida</taxon>
        <taxon>Rhabditina</taxon>
        <taxon>Rhabditomorpha</taxon>
        <taxon>Strongyloidea</taxon>
        <taxon>Ancylostomatidae</taxon>
        <taxon>Ancylostomatinae</taxon>
        <taxon>Ancylostoma</taxon>
    </lineage>
</organism>
<dbReference type="AlphaFoldDB" id="A0A016TXU5"/>
<accession>A0A016TXU5</accession>
<dbReference type="Proteomes" id="UP000024635">
    <property type="component" value="Unassembled WGS sequence"/>
</dbReference>
<reference evidence="2" key="1">
    <citation type="journal article" date="2015" name="Nat. Genet.">
        <title>The genome and transcriptome of the zoonotic hookworm Ancylostoma ceylanicum identify infection-specific gene families.</title>
        <authorList>
            <person name="Schwarz E.M."/>
            <person name="Hu Y."/>
            <person name="Antoshechkin I."/>
            <person name="Miller M.M."/>
            <person name="Sternberg P.W."/>
            <person name="Aroian R.V."/>
        </authorList>
    </citation>
    <scope>NUCLEOTIDE SEQUENCE</scope>
    <source>
        <strain evidence="2">HY135</strain>
    </source>
</reference>
<protein>
    <submittedName>
        <fullName evidence="1">Uncharacterized protein</fullName>
    </submittedName>
</protein>
<dbReference type="EMBL" id="JARK01001405">
    <property type="protein sequence ID" value="EYC07630.1"/>
    <property type="molecule type" value="Genomic_DNA"/>
</dbReference>
<sequence length="74" mass="8802">MPCVDGIVDVYKARERQWSGYQPFARAPPYIYVLCRRFFRDIKPPNTARSCYFQKINYFFFLGVLSELNGRLIV</sequence>
<evidence type="ECO:0000313" key="2">
    <source>
        <dbReference type="Proteomes" id="UP000024635"/>
    </source>
</evidence>
<name>A0A016TXU5_9BILA</name>
<gene>
    <name evidence="1" type="primary">Acey_s0069.g326</name>
    <name evidence="1" type="ORF">Y032_0069g326</name>
</gene>
<keyword evidence="2" id="KW-1185">Reference proteome</keyword>
<proteinExistence type="predicted"/>